<dbReference type="InterPro" id="IPR029068">
    <property type="entry name" value="Glyas_Bleomycin-R_OHBP_Dase"/>
</dbReference>
<dbReference type="GO" id="GO:0016829">
    <property type="term" value="F:lyase activity"/>
    <property type="evidence" value="ECO:0007669"/>
    <property type="project" value="UniProtKB-KW"/>
</dbReference>
<dbReference type="PANTHER" id="PTHR35908">
    <property type="entry name" value="HYPOTHETICAL FUSION PROTEIN"/>
    <property type="match status" value="1"/>
</dbReference>
<protein>
    <submittedName>
        <fullName evidence="2">Enzyme related to lactoylglutathione lyase</fullName>
    </submittedName>
</protein>
<comment type="caution">
    <text evidence="2">The sequence shown here is derived from an EMBL/GenBank/DDBJ whole genome shotgun (WGS) entry which is preliminary data.</text>
</comment>
<dbReference type="Proteomes" id="UP000625033">
    <property type="component" value="Unassembled WGS sequence"/>
</dbReference>
<dbReference type="SUPFAM" id="SSF54593">
    <property type="entry name" value="Glyoxalase/Bleomycin resistance protein/Dihydroxybiphenyl dioxygenase"/>
    <property type="match status" value="2"/>
</dbReference>
<dbReference type="RefSeq" id="WP_196835149.1">
    <property type="nucleotide sequence ID" value="NZ_JADOTZ010000001.1"/>
</dbReference>
<dbReference type="CDD" id="cd06587">
    <property type="entry name" value="VOC"/>
    <property type="match status" value="1"/>
</dbReference>
<keyword evidence="3" id="KW-1185">Reference proteome</keyword>
<gene>
    <name evidence="2" type="ORF">IW252_000515</name>
</gene>
<organism evidence="2 3">
    <name type="scientific">Zhihengliuella flava</name>
    <dbReference type="NCBI Taxonomy" id="1285193"/>
    <lineage>
        <taxon>Bacteria</taxon>
        <taxon>Bacillati</taxon>
        <taxon>Actinomycetota</taxon>
        <taxon>Actinomycetes</taxon>
        <taxon>Micrococcales</taxon>
        <taxon>Micrococcaceae</taxon>
        <taxon>Zhihengliuella</taxon>
    </lineage>
</organism>
<dbReference type="EMBL" id="JADOTZ010000001">
    <property type="protein sequence ID" value="MBG6083748.1"/>
    <property type="molecule type" value="Genomic_DNA"/>
</dbReference>
<reference evidence="2" key="1">
    <citation type="submission" date="2020-11" db="EMBL/GenBank/DDBJ databases">
        <title>Sequencing the genomes of 1000 actinobacteria strains.</title>
        <authorList>
            <person name="Klenk H.-P."/>
        </authorList>
    </citation>
    <scope>NUCLEOTIDE SEQUENCE</scope>
    <source>
        <strain evidence="2">DSM 26152</strain>
    </source>
</reference>
<sequence>MSLRPVQIAFNAADDVALGAFWAELLGYASEEEEPGVTCLTPQDADYLAPGTFGVDVVRTPDPETTRYRVHLDLGAADHTEYSRLIDKALALGARRANIGQGDAPWEVLADPEGNLFCVLKPTAQAPSIEDVRCPIAQVVIHCADPQRLASFWDQALDWVRSDAPWAPASHDVVRFRSASGTGPFLTLLRTEEPDALAGRAHLDLRPYAGGDRADESARLRTMGATDLDLGQGDAPWTVLADPEGNPFCVLSPGGHPHAP</sequence>
<dbReference type="PANTHER" id="PTHR35908:SF1">
    <property type="entry name" value="CONSERVED PROTEIN"/>
    <property type="match status" value="1"/>
</dbReference>
<accession>A0A931GDS6</accession>
<proteinExistence type="predicted"/>
<feature type="domain" description="Glyoxalase-like" evidence="1">
    <location>
        <begin position="138"/>
        <end position="251"/>
    </location>
</feature>
<name>A0A931GDS6_9MICC</name>
<dbReference type="Pfam" id="PF18029">
    <property type="entry name" value="Glyoxalase_6"/>
    <property type="match status" value="2"/>
</dbReference>
<evidence type="ECO:0000259" key="1">
    <source>
        <dbReference type="Pfam" id="PF18029"/>
    </source>
</evidence>
<dbReference type="AlphaFoldDB" id="A0A931GDS6"/>
<evidence type="ECO:0000313" key="2">
    <source>
        <dbReference type="EMBL" id="MBG6083748.1"/>
    </source>
</evidence>
<keyword evidence="2" id="KW-0456">Lyase</keyword>
<dbReference type="InterPro" id="IPR041581">
    <property type="entry name" value="Glyoxalase_6"/>
</dbReference>
<evidence type="ECO:0000313" key="3">
    <source>
        <dbReference type="Proteomes" id="UP000625033"/>
    </source>
</evidence>
<dbReference type="Gene3D" id="3.10.180.10">
    <property type="entry name" value="2,3-Dihydroxybiphenyl 1,2-Dioxygenase, domain 1"/>
    <property type="match status" value="2"/>
</dbReference>
<feature type="domain" description="Glyoxalase-like" evidence="1">
    <location>
        <begin position="7"/>
        <end position="120"/>
    </location>
</feature>